<dbReference type="GO" id="GO:0004674">
    <property type="term" value="F:protein serine/threonine kinase activity"/>
    <property type="evidence" value="ECO:0007669"/>
    <property type="project" value="UniProtKB-KW"/>
</dbReference>
<dbReference type="Gene3D" id="3.30.310.80">
    <property type="entry name" value="Kinase associated domain 1, KA1"/>
    <property type="match status" value="1"/>
</dbReference>
<evidence type="ECO:0000313" key="11">
    <source>
        <dbReference type="EMBL" id="NDJ92790.1"/>
    </source>
</evidence>
<dbReference type="InterPro" id="IPR028375">
    <property type="entry name" value="KA1/Ssp2_C"/>
</dbReference>
<keyword evidence="6" id="KW-0067">ATP-binding</keyword>
<dbReference type="FunFam" id="3.30.310.80:FF:000011">
    <property type="entry name" value="Non-specific serine/threonine protein kinase"/>
    <property type="match status" value="1"/>
</dbReference>
<evidence type="ECO:0000256" key="3">
    <source>
        <dbReference type="ARBA" id="ARBA00022679"/>
    </source>
</evidence>
<comment type="catalytic activity">
    <reaction evidence="7">
        <text>L-threonyl-[protein] + ATP = O-phospho-L-threonyl-[protein] + ADP + H(+)</text>
        <dbReference type="Rhea" id="RHEA:46608"/>
        <dbReference type="Rhea" id="RHEA-COMP:11060"/>
        <dbReference type="Rhea" id="RHEA-COMP:11605"/>
        <dbReference type="ChEBI" id="CHEBI:15378"/>
        <dbReference type="ChEBI" id="CHEBI:30013"/>
        <dbReference type="ChEBI" id="CHEBI:30616"/>
        <dbReference type="ChEBI" id="CHEBI:61977"/>
        <dbReference type="ChEBI" id="CHEBI:456216"/>
        <dbReference type="EC" id="2.7.11.1"/>
    </reaction>
</comment>
<evidence type="ECO:0000259" key="10">
    <source>
        <dbReference type="PROSITE" id="PS50032"/>
    </source>
</evidence>
<evidence type="ECO:0000256" key="9">
    <source>
        <dbReference type="SAM" id="MobiDB-lite"/>
    </source>
</evidence>
<evidence type="ECO:0000256" key="5">
    <source>
        <dbReference type="ARBA" id="ARBA00022777"/>
    </source>
</evidence>
<evidence type="ECO:0000256" key="8">
    <source>
        <dbReference type="ARBA" id="ARBA00048679"/>
    </source>
</evidence>
<dbReference type="AlphaFoldDB" id="A0A6G3MFK4"/>
<protein>
    <recommendedName>
        <fullName evidence="1">non-specific serine/threonine protein kinase</fullName>
        <ecNumber evidence="1">2.7.11.1</ecNumber>
    </recommendedName>
</protein>
<dbReference type="GO" id="GO:0005524">
    <property type="term" value="F:ATP binding"/>
    <property type="evidence" value="ECO:0007669"/>
    <property type="project" value="UniProtKB-KW"/>
</dbReference>
<feature type="region of interest" description="Disordered" evidence="9">
    <location>
        <begin position="29"/>
        <end position="50"/>
    </location>
</feature>
<comment type="catalytic activity">
    <reaction evidence="8">
        <text>L-seryl-[protein] + ATP = O-phospho-L-seryl-[protein] + ADP + H(+)</text>
        <dbReference type="Rhea" id="RHEA:17989"/>
        <dbReference type="Rhea" id="RHEA-COMP:9863"/>
        <dbReference type="Rhea" id="RHEA-COMP:11604"/>
        <dbReference type="ChEBI" id="CHEBI:15378"/>
        <dbReference type="ChEBI" id="CHEBI:29999"/>
        <dbReference type="ChEBI" id="CHEBI:30616"/>
        <dbReference type="ChEBI" id="CHEBI:83421"/>
        <dbReference type="ChEBI" id="CHEBI:456216"/>
        <dbReference type="EC" id="2.7.11.1"/>
    </reaction>
</comment>
<keyword evidence="2" id="KW-0723">Serine/threonine-protein kinase</keyword>
<dbReference type="InterPro" id="IPR001772">
    <property type="entry name" value="KA1_dom"/>
</dbReference>
<keyword evidence="5 11" id="KW-0418">Kinase</keyword>
<dbReference type="EC" id="2.7.11.1" evidence="1"/>
<dbReference type="Pfam" id="PF02149">
    <property type="entry name" value="KA1"/>
    <property type="match status" value="1"/>
</dbReference>
<feature type="domain" description="KA1" evidence="10">
    <location>
        <begin position="129"/>
        <end position="178"/>
    </location>
</feature>
<organism evidence="11">
    <name type="scientific">Henneguya salminicola</name>
    <name type="common">Myxosporean</name>
    <dbReference type="NCBI Taxonomy" id="69463"/>
    <lineage>
        <taxon>Eukaryota</taxon>
        <taxon>Metazoa</taxon>
        <taxon>Cnidaria</taxon>
        <taxon>Myxozoa</taxon>
        <taxon>Myxosporea</taxon>
        <taxon>Bivalvulida</taxon>
        <taxon>Platysporina</taxon>
        <taxon>Myxobolidae</taxon>
        <taxon>Henneguya</taxon>
    </lineage>
</organism>
<dbReference type="EMBL" id="GHBP01001551">
    <property type="protein sequence ID" value="NDJ92790.1"/>
    <property type="molecule type" value="Transcribed_RNA"/>
</dbReference>
<evidence type="ECO:0000256" key="6">
    <source>
        <dbReference type="ARBA" id="ARBA00022840"/>
    </source>
</evidence>
<sequence>MKNQNSEDKSGQQLTSFFGRLSVRFGGRRNTQITDDDQDKKNLISSKNSTQNCHQIDQLHEHPKPRILRFTWSMKTTSNKEPEEMMKEIIRVLKLNNVAYEYREHFVLSCIFDPSHEDSRCKPPGNIVIHRQDETVQFEIEICKLPRINLNGVRFKRISGTSMAFKNIASKIANEFKL</sequence>
<evidence type="ECO:0000256" key="7">
    <source>
        <dbReference type="ARBA" id="ARBA00047899"/>
    </source>
</evidence>
<reference evidence="11" key="1">
    <citation type="submission" date="2018-11" db="EMBL/GenBank/DDBJ databases">
        <title>Henneguya salminicola genome and transcriptome.</title>
        <authorList>
            <person name="Yahalomi D."/>
            <person name="Atkinson S.D."/>
            <person name="Neuhof M."/>
            <person name="Chang E.S."/>
            <person name="Philippe H."/>
            <person name="Cartwright P."/>
            <person name="Bartholomew J.L."/>
            <person name="Huchon D."/>
        </authorList>
    </citation>
    <scope>NUCLEOTIDE SEQUENCE</scope>
    <source>
        <strain evidence="11">Hz1</strain>
        <tissue evidence="11">Whole</tissue>
    </source>
</reference>
<accession>A0A6G3MFK4</accession>
<proteinExistence type="predicted"/>
<dbReference type="PROSITE" id="PS50032">
    <property type="entry name" value="KA1"/>
    <property type="match status" value="1"/>
</dbReference>
<keyword evidence="4" id="KW-0547">Nucleotide-binding</keyword>
<dbReference type="SUPFAM" id="SSF103243">
    <property type="entry name" value="KA1-like"/>
    <property type="match status" value="1"/>
</dbReference>
<evidence type="ECO:0000256" key="2">
    <source>
        <dbReference type="ARBA" id="ARBA00022527"/>
    </source>
</evidence>
<evidence type="ECO:0000256" key="4">
    <source>
        <dbReference type="ARBA" id="ARBA00022741"/>
    </source>
</evidence>
<keyword evidence="3" id="KW-0808">Transferase</keyword>
<name>A0A6G3MFK4_HENSL</name>
<evidence type="ECO:0000256" key="1">
    <source>
        <dbReference type="ARBA" id="ARBA00012513"/>
    </source>
</evidence>